<feature type="domain" description="WW" evidence="2">
    <location>
        <begin position="2"/>
        <end position="36"/>
    </location>
</feature>
<dbReference type="Ensembl" id="ENSPKIT00000003240.1">
    <property type="protein sequence ID" value="ENSPKIP00000022571.1"/>
    <property type="gene ID" value="ENSPKIG00000006525.1"/>
</dbReference>
<dbReference type="CDD" id="cd00201">
    <property type="entry name" value="WW"/>
    <property type="match status" value="1"/>
</dbReference>
<dbReference type="SUPFAM" id="SSF48350">
    <property type="entry name" value="GTPase activation domain, GAP"/>
    <property type="match status" value="1"/>
</dbReference>
<dbReference type="Gene3D" id="1.10.555.10">
    <property type="entry name" value="Rho GTPase activation protein"/>
    <property type="match status" value="1"/>
</dbReference>
<feature type="compositionally biased region" description="Pro residues" evidence="1">
    <location>
        <begin position="473"/>
        <end position="482"/>
    </location>
</feature>
<dbReference type="FunFam" id="1.10.555.10:FF:000011">
    <property type="entry name" value="Rho GTPase-activating protein 39"/>
    <property type="match status" value="1"/>
</dbReference>
<dbReference type="InterPro" id="IPR000857">
    <property type="entry name" value="MyTH4_dom"/>
</dbReference>
<dbReference type="Gene3D" id="2.20.70.10">
    <property type="match status" value="1"/>
</dbReference>
<dbReference type="PANTHER" id="PTHR45876">
    <property type="entry name" value="FI04035P"/>
    <property type="match status" value="1"/>
</dbReference>
<dbReference type="InterPro" id="IPR038185">
    <property type="entry name" value="MyTH4_dom_sf"/>
</dbReference>
<feature type="compositionally biased region" description="Polar residues" evidence="1">
    <location>
        <begin position="414"/>
        <end position="424"/>
    </location>
</feature>
<dbReference type="InterPro" id="IPR000198">
    <property type="entry name" value="RhoGAP_dom"/>
</dbReference>
<dbReference type="KEGG" id="pki:111835955"/>
<dbReference type="GeneTree" id="ENSGT00940000164502"/>
<feature type="compositionally biased region" description="Low complexity" evidence="1">
    <location>
        <begin position="543"/>
        <end position="556"/>
    </location>
</feature>
<dbReference type="Pfam" id="PF00784">
    <property type="entry name" value="MyTH4"/>
    <property type="match status" value="1"/>
</dbReference>
<dbReference type="InterPro" id="IPR001202">
    <property type="entry name" value="WW_dom"/>
</dbReference>
<evidence type="ECO:0000313" key="6">
    <source>
        <dbReference type="Proteomes" id="UP000261540"/>
    </source>
</evidence>
<keyword evidence="6" id="KW-1185">Reference proteome</keyword>
<name>A0A3B3RXR3_9TELE</name>
<feature type="domain" description="Rho-GAP" evidence="3">
    <location>
        <begin position="842"/>
        <end position="1030"/>
    </location>
</feature>
<dbReference type="GO" id="GO:0005856">
    <property type="term" value="C:cytoskeleton"/>
    <property type="evidence" value="ECO:0007669"/>
    <property type="project" value="InterPro"/>
</dbReference>
<reference evidence="5" key="1">
    <citation type="submission" date="2025-08" db="UniProtKB">
        <authorList>
            <consortium name="Ensembl"/>
        </authorList>
    </citation>
    <scope>IDENTIFICATION</scope>
</reference>
<evidence type="ECO:0000256" key="1">
    <source>
        <dbReference type="SAM" id="MobiDB-lite"/>
    </source>
</evidence>
<feature type="region of interest" description="Disordered" evidence="1">
    <location>
        <begin position="241"/>
        <end position="452"/>
    </location>
</feature>
<dbReference type="SMART" id="SM00139">
    <property type="entry name" value="MyTH4"/>
    <property type="match status" value="1"/>
</dbReference>
<dbReference type="CDD" id="cd04389">
    <property type="entry name" value="RhoGAP_KIAA1688"/>
    <property type="match status" value="1"/>
</dbReference>
<organism evidence="5 6">
    <name type="scientific">Paramormyrops kingsleyae</name>
    <dbReference type="NCBI Taxonomy" id="1676925"/>
    <lineage>
        <taxon>Eukaryota</taxon>
        <taxon>Metazoa</taxon>
        <taxon>Chordata</taxon>
        <taxon>Craniata</taxon>
        <taxon>Vertebrata</taxon>
        <taxon>Euteleostomi</taxon>
        <taxon>Actinopterygii</taxon>
        <taxon>Neopterygii</taxon>
        <taxon>Teleostei</taxon>
        <taxon>Osteoglossocephala</taxon>
        <taxon>Osteoglossomorpha</taxon>
        <taxon>Osteoglossiformes</taxon>
        <taxon>Mormyridae</taxon>
        <taxon>Paramormyrops</taxon>
    </lineage>
</organism>
<evidence type="ECO:0000259" key="3">
    <source>
        <dbReference type="PROSITE" id="PS50238"/>
    </source>
</evidence>
<accession>A0A3B3RXR3</accession>
<feature type="compositionally biased region" description="Basic and acidic residues" evidence="1">
    <location>
        <begin position="151"/>
        <end position="162"/>
    </location>
</feature>
<dbReference type="PANTHER" id="PTHR45876:SF4">
    <property type="entry name" value="RHO GTPASE-ACTIVATING PROTEIN 39"/>
    <property type="match status" value="1"/>
</dbReference>
<feature type="compositionally biased region" description="Low complexity" evidence="1">
    <location>
        <begin position="256"/>
        <end position="265"/>
    </location>
</feature>
<feature type="compositionally biased region" description="Acidic residues" evidence="1">
    <location>
        <begin position="283"/>
        <end position="300"/>
    </location>
</feature>
<proteinExistence type="predicted"/>
<feature type="region of interest" description="Disordered" evidence="1">
    <location>
        <begin position="768"/>
        <end position="790"/>
    </location>
</feature>
<dbReference type="OrthoDB" id="437889at2759"/>
<dbReference type="Gene3D" id="1.25.40.530">
    <property type="entry name" value="MyTH4 domain"/>
    <property type="match status" value="1"/>
</dbReference>
<dbReference type="Proteomes" id="UP000261540">
    <property type="component" value="Unplaced"/>
</dbReference>
<dbReference type="InterPro" id="IPR036020">
    <property type="entry name" value="WW_dom_sf"/>
</dbReference>
<dbReference type="Pfam" id="PF00620">
    <property type="entry name" value="RhoGAP"/>
    <property type="match status" value="1"/>
</dbReference>
<feature type="compositionally biased region" description="Basic residues" evidence="1">
    <location>
        <begin position="774"/>
        <end position="784"/>
    </location>
</feature>
<feature type="compositionally biased region" description="Pro residues" evidence="1">
    <location>
        <begin position="599"/>
        <end position="613"/>
    </location>
</feature>
<evidence type="ECO:0000259" key="4">
    <source>
        <dbReference type="PROSITE" id="PS51016"/>
    </source>
</evidence>
<evidence type="ECO:0000313" key="5">
    <source>
        <dbReference type="Ensembl" id="ENSPKIP00000022571.1"/>
    </source>
</evidence>
<reference evidence="5" key="2">
    <citation type="submission" date="2025-09" db="UniProtKB">
        <authorList>
            <consortium name="Ensembl"/>
        </authorList>
    </citation>
    <scope>IDENTIFICATION</scope>
</reference>
<dbReference type="STRING" id="1676925.ENSPKIP00000022571"/>
<dbReference type="RefSeq" id="XP_023652564.1">
    <property type="nucleotide sequence ID" value="XM_023796796.2"/>
</dbReference>
<feature type="compositionally biased region" description="Basic and acidic residues" evidence="1">
    <location>
        <begin position="529"/>
        <end position="538"/>
    </location>
</feature>
<dbReference type="SUPFAM" id="SSF51045">
    <property type="entry name" value="WW domain"/>
    <property type="match status" value="1"/>
</dbReference>
<dbReference type="GO" id="GO:0007165">
    <property type="term" value="P:signal transduction"/>
    <property type="evidence" value="ECO:0007669"/>
    <property type="project" value="InterPro"/>
</dbReference>
<dbReference type="GO" id="GO:0005096">
    <property type="term" value="F:GTPase activator activity"/>
    <property type="evidence" value="ECO:0007669"/>
    <property type="project" value="TreeGrafter"/>
</dbReference>
<dbReference type="SMART" id="SM00324">
    <property type="entry name" value="RhoGAP"/>
    <property type="match status" value="1"/>
</dbReference>
<dbReference type="PROSITE" id="PS50020">
    <property type="entry name" value="WW_DOMAIN_2"/>
    <property type="match status" value="2"/>
</dbReference>
<dbReference type="SMART" id="SM00456">
    <property type="entry name" value="WW"/>
    <property type="match status" value="2"/>
</dbReference>
<sequence length="1035" mass="111641">MAETSSDWVEILEPRSRRRMYVNLATGECGWEPPRGATPRPADGHQWWELFDGGSGRFYYHNPASRRTVWHRPRGSDVVPLARLQAAKRSSEVGLHGRGFAGGGAGGAGMAVEGRRKSLPGNGPYAVPPLQDLDSNRGRETPAGGPADGTGSRKDTPREASQRWHPTPGSKATMLVKVHSMGPPRLSNHTSAPALHQRRSSSSVAVGSIGGPLAVPYPVAPAGRAPSPADARQALRFLTVDGGSSLRPPTPGLSTSSPASPSLQIPLPPSPRPGAEAPPSYDDPPEDLPVYDEPPADMEVEGATPTFLGPSSKAGTGHRARSPSTADYSPAGRACIRHMVNVELAGPRQSSLPRGPSVRGSAPPPVPGPKGSRGASSEGPQSWKAGPPRSTEGRHNRQGSLALQERPPGVGLSYQDSGYSTGPSPGQRRKSRRRPPTGQGWGGSMSGGDLGVLNDRLVAEMRARSSCLGPVAPVVPPPPRSPPRSLHGLTAGPSPEDATVGPPGSLARRHCDVSPTTTATADGAGGHKRTYEKVDTLEKGTNSQSSLCSPESPSGPTQAAAESPGPLETSGRAGAGAGSSRTEPLKNGRRGGASAGPGTYPPACPAVPPPPDPSMTDWATKHLNMQKRGLFRRRVSLGSLLSWSGAPLRAPMLITSDRTVKREACEVFRLVQAYMGDRPARLDRRHAALLVVSKCWTLPGLRDELYVQLVRQTTHNQRPNSLAAGWELMGISLGFFAPSPKFRRYLEGYIQRHLEPESEGVADYAVEQQDMKNKKNSKSRKKRRQNVEEGEESLPISTYAKYCYRKLQKVVITGGKKGLRKPTLEEIEHSRKAIVTPSLFGSSLEEVMERQRELFPDRRLPWVQVQLSQYVLALGGAHTEGIFRIPGDIDEVNALKIQVDQWRTPENLSDPNVPASLLKLWYRELEEPLIPPAFYRQCVANCEDAQVAVGVVQALPELSRLVLCYFIHFLQIFAQPANVSKTKMDVNNLAMVMAPNCLRCQSEDPRVIFENTRKEMAFLRLLIVHLDTSFIKGVV</sequence>
<dbReference type="GO" id="GO:0005737">
    <property type="term" value="C:cytoplasm"/>
    <property type="evidence" value="ECO:0007669"/>
    <property type="project" value="TreeGrafter"/>
</dbReference>
<feature type="compositionally biased region" description="Gly residues" evidence="1">
    <location>
        <begin position="439"/>
        <end position="450"/>
    </location>
</feature>
<dbReference type="PROSITE" id="PS50238">
    <property type="entry name" value="RHOGAP"/>
    <property type="match status" value="1"/>
</dbReference>
<dbReference type="PROSITE" id="PS51016">
    <property type="entry name" value="MYTH4"/>
    <property type="match status" value="1"/>
</dbReference>
<feature type="region of interest" description="Disordered" evidence="1">
    <location>
        <begin position="103"/>
        <end position="206"/>
    </location>
</feature>
<feature type="domain" description="MyTH4" evidence="4">
    <location>
        <begin position="643"/>
        <end position="831"/>
    </location>
</feature>
<evidence type="ECO:0000259" key="2">
    <source>
        <dbReference type="PROSITE" id="PS50020"/>
    </source>
</evidence>
<protein>
    <submittedName>
        <fullName evidence="5">Rho GTPase activating protein 46a</fullName>
    </submittedName>
</protein>
<feature type="region of interest" description="Disordered" evidence="1">
    <location>
        <begin position="467"/>
        <end position="613"/>
    </location>
</feature>
<dbReference type="InterPro" id="IPR008936">
    <property type="entry name" value="Rho_GTPase_activation_prot"/>
</dbReference>
<feature type="domain" description="WW" evidence="2">
    <location>
        <begin position="48"/>
        <end position="75"/>
    </location>
</feature>
<dbReference type="AlphaFoldDB" id="A0A3B3RXR3"/>
<dbReference type="GeneID" id="111835955"/>